<evidence type="ECO:0000259" key="1">
    <source>
        <dbReference type="Pfam" id="PF14033"/>
    </source>
</evidence>
<dbReference type="GeneID" id="66928022"/>
<dbReference type="EMBL" id="BOPL01000001">
    <property type="protein sequence ID" value="GIJ97934.1"/>
    <property type="molecule type" value="Genomic_DNA"/>
</dbReference>
<protein>
    <recommendedName>
        <fullName evidence="1">DUF4246 domain-containing protein</fullName>
    </recommendedName>
</protein>
<reference evidence="2 3" key="1">
    <citation type="submission" date="2021-02" db="EMBL/GenBank/DDBJ databases">
        <title>Pan-genome distribution and transcriptional activeness of fungal secondary metabolism genes in Aspergillus section Fumigati.</title>
        <authorList>
            <person name="Takahashi H."/>
            <person name="Umemura M."/>
            <person name="Ninomiya A."/>
            <person name="Kusuya Y."/>
            <person name="Urayama S."/>
            <person name="Shimizu M."/>
            <person name="Watanabe A."/>
            <person name="Kamei K."/>
            <person name="Yaguchi T."/>
            <person name="Hagiwara D."/>
        </authorList>
    </citation>
    <scope>NUCLEOTIDE SEQUENCE [LARGE SCALE GENOMIC DNA]</scope>
    <source>
        <strain evidence="2 3">IFM 47045</strain>
    </source>
</reference>
<gene>
    <name evidence="2" type="ORF">Aspvir_000040</name>
</gene>
<organism evidence="2 3">
    <name type="scientific">Aspergillus viridinutans</name>
    <dbReference type="NCBI Taxonomy" id="75553"/>
    <lineage>
        <taxon>Eukaryota</taxon>
        <taxon>Fungi</taxon>
        <taxon>Dikarya</taxon>
        <taxon>Ascomycota</taxon>
        <taxon>Pezizomycotina</taxon>
        <taxon>Eurotiomycetes</taxon>
        <taxon>Eurotiomycetidae</taxon>
        <taxon>Eurotiales</taxon>
        <taxon>Aspergillaceae</taxon>
        <taxon>Aspergillus</taxon>
        <taxon>Aspergillus subgen. Fumigati</taxon>
    </lineage>
</organism>
<dbReference type="PANTHER" id="PTHR33119">
    <property type="entry name" value="IFI3P"/>
    <property type="match status" value="1"/>
</dbReference>
<sequence length="121" mass="13839">MLEWIIKEAQWKAGVFRDTKHVVAFDVGVVKSDVAIPEELRQALIEAVRPLEEVPEEQKDYHPGTDNKVIVKLANIKLTPEKPEYEGGSWHIEGQLNEHICATAIYYYDGENITESTLTFR</sequence>
<evidence type="ECO:0000313" key="3">
    <source>
        <dbReference type="Proteomes" id="UP000710440"/>
    </source>
</evidence>
<dbReference type="OrthoDB" id="415532at2759"/>
<dbReference type="Pfam" id="PF14033">
    <property type="entry name" value="DUF4246"/>
    <property type="match status" value="1"/>
</dbReference>
<evidence type="ECO:0000313" key="2">
    <source>
        <dbReference type="EMBL" id="GIJ97934.1"/>
    </source>
</evidence>
<feature type="domain" description="DUF4246" evidence="1">
    <location>
        <begin position="68"/>
        <end position="121"/>
    </location>
</feature>
<proteinExistence type="predicted"/>
<comment type="caution">
    <text evidence="2">The sequence shown here is derived from an EMBL/GenBank/DDBJ whole genome shotgun (WGS) entry which is preliminary data.</text>
</comment>
<dbReference type="AlphaFoldDB" id="A0A9P3BK56"/>
<dbReference type="RefSeq" id="XP_043121121.1">
    <property type="nucleotide sequence ID" value="XM_043265186.1"/>
</dbReference>
<name>A0A9P3BK56_ASPVI</name>
<accession>A0A9P3BK56</accession>
<dbReference type="Proteomes" id="UP000710440">
    <property type="component" value="Unassembled WGS sequence"/>
</dbReference>
<keyword evidence="3" id="KW-1185">Reference proteome</keyword>
<dbReference type="InterPro" id="IPR025340">
    <property type="entry name" value="DUF4246"/>
</dbReference>
<dbReference type="InterPro" id="IPR049192">
    <property type="entry name" value="DUF4246_C"/>
</dbReference>
<dbReference type="PANTHER" id="PTHR33119:SF1">
    <property type="entry name" value="FE2OG DIOXYGENASE DOMAIN-CONTAINING PROTEIN"/>
    <property type="match status" value="1"/>
</dbReference>